<sequence length="93" mass="9926">MNASFRQTSTLAIVSLIFGFLGWTLLPAIGGIVAIITGHLARGEIRREPERLQGDGMAVAGLVLGYASLILGLLAVMIFVVFFGGLMWLGLQH</sequence>
<reference evidence="3 4" key="1">
    <citation type="submission" date="2022-05" db="EMBL/GenBank/DDBJ databases">
        <title>Luteimonas sp. SX5, whole genome shotgun sequencing project.</title>
        <authorList>
            <person name="Zhao G."/>
            <person name="Shen L."/>
        </authorList>
    </citation>
    <scope>NUCLEOTIDE SEQUENCE [LARGE SCALE GENOMIC DNA]</scope>
    <source>
        <strain evidence="3 4">SX5</strain>
    </source>
</reference>
<feature type="transmembrane region" description="Helical" evidence="1">
    <location>
        <begin position="12"/>
        <end position="37"/>
    </location>
</feature>
<protein>
    <submittedName>
        <fullName evidence="3">DUF4190 domain-containing protein</fullName>
    </submittedName>
</protein>
<name>A0ABT0MGG6_9GAMM</name>
<dbReference type="RefSeq" id="WP_249471933.1">
    <property type="nucleotide sequence ID" value="NZ_JAMBEP010000001.1"/>
</dbReference>
<proteinExistence type="predicted"/>
<comment type="caution">
    <text evidence="3">The sequence shown here is derived from an EMBL/GenBank/DDBJ whole genome shotgun (WGS) entry which is preliminary data.</text>
</comment>
<evidence type="ECO:0000313" key="3">
    <source>
        <dbReference type="EMBL" id="MCL1633974.1"/>
    </source>
</evidence>
<accession>A0ABT0MGG6</accession>
<evidence type="ECO:0000313" key="4">
    <source>
        <dbReference type="Proteomes" id="UP001431217"/>
    </source>
</evidence>
<feature type="domain" description="DUF4190" evidence="2">
    <location>
        <begin position="11"/>
        <end position="75"/>
    </location>
</feature>
<keyword evidence="4" id="KW-1185">Reference proteome</keyword>
<dbReference type="Proteomes" id="UP001431217">
    <property type="component" value="Unassembled WGS sequence"/>
</dbReference>
<evidence type="ECO:0000259" key="2">
    <source>
        <dbReference type="Pfam" id="PF13828"/>
    </source>
</evidence>
<organism evidence="3 4">
    <name type="scientific">Luteimonas galliterrae</name>
    <dbReference type="NCBI Taxonomy" id="2940486"/>
    <lineage>
        <taxon>Bacteria</taxon>
        <taxon>Pseudomonadati</taxon>
        <taxon>Pseudomonadota</taxon>
        <taxon>Gammaproteobacteria</taxon>
        <taxon>Lysobacterales</taxon>
        <taxon>Lysobacteraceae</taxon>
        <taxon>Luteimonas</taxon>
    </lineage>
</organism>
<keyword evidence="1" id="KW-1133">Transmembrane helix</keyword>
<feature type="transmembrane region" description="Helical" evidence="1">
    <location>
        <begin position="58"/>
        <end position="91"/>
    </location>
</feature>
<dbReference type="InterPro" id="IPR025241">
    <property type="entry name" value="DUF4190"/>
</dbReference>
<keyword evidence="1" id="KW-0472">Membrane</keyword>
<gene>
    <name evidence="3" type="ORF">M2650_04870</name>
</gene>
<evidence type="ECO:0000256" key="1">
    <source>
        <dbReference type="SAM" id="Phobius"/>
    </source>
</evidence>
<dbReference type="Pfam" id="PF13828">
    <property type="entry name" value="DUF4190"/>
    <property type="match status" value="1"/>
</dbReference>
<keyword evidence="1" id="KW-0812">Transmembrane</keyword>
<dbReference type="EMBL" id="JAMBEP010000001">
    <property type="protein sequence ID" value="MCL1633974.1"/>
    <property type="molecule type" value="Genomic_DNA"/>
</dbReference>